<gene>
    <name evidence="1" type="ORF">UFB30_11225</name>
</gene>
<dbReference type="EMBL" id="JAXQNN010000003">
    <property type="protein sequence ID" value="MDZ5712798.1"/>
    <property type="molecule type" value="Genomic_DNA"/>
</dbReference>
<name>A0ABU5KNY2_9BACL</name>
<protein>
    <submittedName>
        <fullName evidence="1">Uncharacterized protein</fullName>
    </submittedName>
</protein>
<accession>A0ABU5KNY2</accession>
<comment type="caution">
    <text evidence="1">The sequence shown here is derived from an EMBL/GenBank/DDBJ whole genome shotgun (WGS) entry which is preliminary data.</text>
</comment>
<keyword evidence="2" id="KW-1185">Reference proteome</keyword>
<reference evidence="1 2" key="1">
    <citation type="submission" date="2023-12" db="EMBL/GenBank/DDBJ databases">
        <title>Jeotgalibacillus haloalkaliphilus sp. nov., a novel salt-tolerant bacteria, isolated from the estuary of the Fenhe River into the Yellow River.</title>
        <authorList>
            <person name="Li Y."/>
        </authorList>
    </citation>
    <scope>NUCLEOTIDE SEQUENCE [LARGE SCALE GENOMIC DNA]</scope>
    <source>
        <strain evidence="1 2">HH7-29</strain>
    </source>
</reference>
<proteinExistence type="predicted"/>
<dbReference type="RefSeq" id="WP_322421778.1">
    <property type="nucleotide sequence ID" value="NZ_JAXQNN010000003.1"/>
</dbReference>
<evidence type="ECO:0000313" key="2">
    <source>
        <dbReference type="Proteomes" id="UP001292084"/>
    </source>
</evidence>
<dbReference type="Proteomes" id="UP001292084">
    <property type="component" value="Unassembled WGS sequence"/>
</dbReference>
<evidence type="ECO:0000313" key="1">
    <source>
        <dbReference type="EMBL" id="MDZ5712798.1"/>
    </source>
</evidence>
<organism evidence="1 2">
    <name type="scientific">Jeotgalibacillus haloalkalitolerans</name>
    <dbReference type="NCBI Taxonomy" id="3104292"/>
    <lineage>
        <taxon>Bacteria</taxon>
        <taxon>Bacillati</taxon>
        <taxon>Bacillota</taxon>
        <taxon>Bacilli</taxon>
        <taxon>Bacillales</taxon>
        <taxon>Caryophanaceae</taxon>
        <taxon>Jeotgalibacillus</taxon>
    </lineage>
</organism>
<sequence length="50" mass="5765">MEKTIIDEYTSGKEPIEEHKIEGVGIVKVYGELNVEKLVQRLLKTKYMAI</sequence>